<dbReference type="InterPro" id="IPR027417">
    <property type="entry name" value="P-loop_NTPase"/>
</dbReference>
<organism evidence="3 4">
    <name type="scientific">Mycolicibacterium septicum DSM 44393</name>
    <dbReference type="NCBI Taxonomy" id="1341646"/>
    <lineage>
        <taxon>Bacteria</taxon>
        <taxon>Bacillati</taxon>
        <taxon>Actinomycetota</taxon>
        <taxon>Actinomycetes</taxon>
        <taxon>Mycobacteriales</taxon>
        <taxon>Mycobacteriaceae</taxon>
        <taxon>Mycolicibacterium</taxon>
    </lineage>
</organism>
<dbReference type="InterPro" id="IPR002586">
    <property type="entry name" value="CobQ/CobB/MinD/ParA_Nub-bd_dom"/>
</dbReference>
<feature type="domain" description="CobQ/CobB/MinD/ParA nucleotide binding" evidence="2">
    <location>
        <begin position="247"/>
        <end position="395"/>
    </location>
</feature>
<feature type="region of interest" description="Disordered" evidence="1">
    <location>
        <begin position="1"/>
        <end position="20"/>
    </location>
</feature>
<dbReference type="SUPFAM" id="SSF52540">
    <property type="entry name" value="P-loop containing nucleoside triphosphate hydrolases"/>
    <property type="match status" value="1"/>
</dbReference>
<dbReference type="GO" id="GO:0009898">
    <property type="term" value="C:cytoplasmic side of plasma membrane"/>
    <property type="evidence" value="ECO:0007669"/>
    <property type="project" value="TreeGrafter"/>
</dbReference>
<dbReference type="PANTHER" id="PTHR43384:SF14">
    <property type="entry name" value="ESX-1 SECRETION-ASSOCIATED PROTEIN ESPI"/>
    <property type="match status" value="1"/>
</dbReference>
<feature type="compositionally biased region" description="Pro residues" evidence="1">
    <location>
        <begin position="118"/>
        <end position="132"/>
    </location>
</feature>
<protein>
    <submittedName>
        <fullName evidence="3">MinD/ParA family protein</fullName>
    </submittedName>
</protein>
<dbReference type="GO" id="GO:0051782">
    <property type="term" value="P:negative regulation of cell division"/>
    <property type="evidence" value="ECO:0007669"/>
    <property type="project" value="TreeGrafter"/>
</dbReference>
<dbReference type="PANTHER" id="PTHR43384">
    <property type="entry name" value="SEPTUM SITE-DETERMINING PROTEIN MIND HOMOLOG, CHLOROPLASTIC-RELATED"/>
    <property type="match status" value="1"/>
</dbReference>
<sequence>MPDENRPIGEPTSLDDMAPGELDAVEARAAALLEQIAAQRSARQAHTATSPADDTTDAFVVSPPPAPPAPAPAPAPARRLAPPPWQMHSSIGSREFAERFELDEPAREPEPEPDPEPQPEPPTGLIPIPPLPETARHARPPEAGPQMPPPPPPLPPLPLPPPGFMPPLPPLLPPPGAAPPPQYSPVPPSLDDAGIINRARNAPHSGWRRAVHLASAGHVNPGESRREREREDLLAQIRQPIAGDFRIAVLSIKGGVGKTTTTLGLGSALSMMRQDRVIAVDANPDRGTLAERVRDASSQSTVRDLLSDPDIERYADVRNHTRMAGSRLEVLASEQEPAVSEVFGESDYRRTVSILRRYYNIILTDCGTGIMHSAMAGVLDLAHAIVLVSSPAIDAARSASATLDWLMQHGHSALVREAHVVLSASRPGSAKLKLDKVYEHFQARCRSVHMIPFDPHLAEGADVDFDLLDPATLQAYLELAAAVAEKFPRLRAAPQYG</sequence>
<evidence type="ECO:0000256" key="1">
    <source>
        <dbReference type="SAM" id="MobiDB-lite"/>
    </source>
</evidence>
<dbReference type="GO" id="GO:0005829">
    <property type="term" value="C:cytosol"/>
    <property type="evidence" value="ECO:0007669"/>
    <property type="project" value="TreeGrafter"/>
</dbReference>
<feature type="region of interest" description="Disordered" evidence="1">
    <location>
        <begin position="38"/>
        <end position="191"/>
    </location>
</feature>
<gene>
    <name evidence="3" type="ORF">HGA11_12600</name>
</gene>
<accession>A0A7X6MPP9</accession>
<dbReference type="InterPro" id="IPR050625">
    <property type="entry name" value="ParA/MinD_ATPase"/>
</dbReference>
<feature type="compositionally biased region" description="Pro residues" evidence="1">
    <location>
        <begin position="142"/>
        <end position="188"/>
    </location>
</feature>
<evidence type="ECO:0000259" key="2">
    <source>
        <dbReference type="Pfam" id="PF01656"/>
    </source>
</evidence>
<dbReference type="GO" id="GO:0016887">
    <property type="term" value="F:ATP hydrolysis activity"/>
    <property type="evidence" value="ECO:0007669"/>
    <property type="project" value="TreeGrafter"/>
</dbReference>
<feature type="compositionally biased region" description="Pro residues" evidence="1">
    <location>
        <begin position="62"/>
        <end position="85"/>
    </location>
</feature>
<proteinExistence type="predicted"/>
<dbReference type="EMBL" id="JAAXPJ010000004">
    <property type="protein sequence ID" value="NKZ11821.1"/>
    <property type="molecule type" value="Genomic_DNA"/>
</dbReference>
<dbReference type="Pfam" id="PF01656">
    <property type="entry name" value="CbiA"/>
    <property type="match status" value="1"/>
</dbReference>
<evidence type="ECO:0000313" key="3">
    <source>
        <dbReference type="EMBL" id="NKZ11821.1"/>
    </source>
</evidence>
<evidence type="ECO:0000313" key="4">
    <source>
        <dbReference type="Proteomes" id="UP000518188"/>
    </source>
</evidence>
<dbReference type="GO" id="GO:0005524">
    <property type="term" value="F:ATP binding"/>
    <property type="evidence" value="ECO:0007669"/>
    <property type="project" value="TreeGrafter"/>
</dbReference>
<feature type="compositionally biased region" description="Low complexity" evidence="1">
    <location>
        <begin position="38"/>
        <end position="53"/>
    </location>
</feature>
<comment type="caution">
    <text evidence="3">The sequence shown here is derived from an EMBL/GenBank/DDBJ whole genome shotgun (WGS) entry which is preliminary data.</text>
</comment>
<dbReference type="Proteomes" id="UP000518188">
    <property type="component" value="Unassembled WGS sequence"/>
</dbReference>
<reference evidence="3 4" key="1">
    <citation type="submission" date="2020-04" db="EMBL/GenBank/DDBJ databases">
        <title>MicrobeNet Type strains.</title>
        <authorList>
            <person name="Nicholson A.C."/>
        </authorList>
    </citation>
    <scope>NUCLEOTIDE SEQUENCE [LARGE SCALE GENOMIC DNA]</scope>
    <source>
        <strain evidence="3 4">ATCC 700731</strain>
    </source>
</reference>
<dbReference type="Gene3D" id="3.40.50.300">
    <property type="entry name" value="P-loop containing nucleotide triphosphate hydrolases"/>
    <property type="match status" value="1"/>
</dbReference>
<feature type="compositionally biased region" description="Basic and acidic residues" evidence="1">
    <location>
        <begin position="95"/>
        <end position="110"/>
    </location>
</feature>
<dbReference type="AlphaFoldDB" id="A0A7X6MPP9"/>
<name>A0A7X6MPP9_9MYCO</name>